<gene>
    <name evidence="2" type="ORF">GSCOC_T00015951001</name>
</gene>
<evidence type="ECO:0000256" key="1">
    <source>
        <dbReference type="SAM" id="MobiDB-lite"/>
    </source>
</evidence>
<protein>
    <submittedName>
        <fullName evidence="2">Uncharacterized protein</fullName>
    </submittedName>
</protein>
<sequence>MRPGGPGWGPGPGGPGWGAGGPGWGAGPGGPGGLGFFGGCAQGICTAITACLSCLCCCWLFQDCFGGPSGPGGPAPPF</sequence>
<accession>A0A068U5F9</accession>
<dbReference type="Proteomes" id="UP000295252">
    <property type="component" value="Chromosome I"/>
</dbReference>
<dbReference type="OMA" id="CNFIGSC"/>
<organism evidence="2 3">
    <name type="scientific">Coffea canephora</name>
    <name type="common">Robusta coffee</name>
    <dbReference type="NCBI Taxonomy" id="49390"/>
    <lineage>
        <taxon>Eukaryota</taxon>
        <taxon>Viridiplantae</taxon>
        <taxon>Streptophyta</taxon>
        <taxon>Embryophyta</taxon>
        <taxon>Tracheophyta</taxon>
        <taxon>Spermatophyta</taxon>
        <taxon>Magnoliopsida</taxon>
        <taxon>eudicotyledons</taxon>
        <taxon>Gunneridae</taxon>
        <taxon>Pentapetalae</taxon>
        <taxon>asterids</taxon>
        <taxon>lamiids</taxon>
        <taxon>Gentianales</taxon>
        <taxon>Rubiaceae</taxon>
        <taxon>Ixoroideae</taxon>
        <taxon>Gardenieae complex</taxon>
        <taxon>Bertiereae - Coffeeae clade</taxon>
        <taxon>Coffeeae</taxon>
        <taxon>Coffea</taxon>
    </lineage>
</organism>
<dbReference type="EMBL" id="HG739095">
    <property type="protein sequence ID" value="CDP03547.1"/>
    <property type="molecule type" value="Genomic_DNA"/>
</dbReference>
<dbReference type="AlphaFoldDB" id="A0A068U5F9"/>
<dbReference type="InParanoid" id="A0A068U5F9"/>
<feature type="region of interest" description="Disordered" evidence="1">
    <location>
        <begin position="1"/>
        <end position="25"/>
    </location>
</feature>
<dbReference type="Gramene" id="CDP03547">
    <property type="protein sequence ID" value="CDP03547"/>
    <property type="gene ID" value="GSCOC_T00015951001"/>
</dbReference>
<proteinExistence type="predicted"/>
<keyword evidence="3" id="KW-1185">Reference proteome</keyword>
<name>A0A068U5F9_COFCA</name>
<evidence type="ECO:0000313" key="3">
    <source>
        <dbReference type="Proteomes" id="UP000295252"/>
    </source>
</evidence>
<evidence type="ECO:0000313" key="2">
    <source>
        <dbReference type="EMBL" id="CDP03547.1"/>
    </source>
</evidence>
<reference evidence="3" key="1">
    <citation type="journal article" date="2014" name="Science">
        <title>The coffee genome provides insight into the convergent evolution of caffeine biosynthesis.</title>
        <authorList>
            <person name="Denoeud F."/>
            <person name="Carretero-Paulet L."/>
            <person name="Dereeper A."/>
            <person name="Droc G."/>
            <person name="Guyot R."/>
            <person name="Pietrella M."/>
            <person name="Zheng C."/>
            <person name="Alberti A."/>
            <person name="Anthony F."/>
            <person name="Aprea G."/>
            <person name="Aury J.M."/>
            <person name="Bento P."/>
            <person name="Bernard M."/>
            <person name="Bocs S."/>
            <person name="Campa C."/>
            <person name="Cenci A."/>
            <person name="Combes M.C."/>
            <person name="Crouzillat D."/>
            <person name="Da Silva C."/>
            <person name="Daddiego L."/>
            <person name="De Bellis F."/>
            <person name="Dussert S."/>
            <person name="Garsmeur O."/>
            <person name="Gayraud T."/>
            <person name="Guignon V."/>
            <person name="Jahn K."/>
            <person name="Jamilloux V."/>
            <person name="Joet T."/>
            <person name="Labadie K."/>
            <person name="Lan T."/>
            <person name="Leclercq J."/>
            <person name="Lepelley M."/>
            <person name="Leroy T."/>
            <person name="Li L.T."/>
            <person name="Librado P."/>
            <person name="Lopez L."/>
            <person name="Munoz A."/>
            <person name="Noel B."/>
            <person name="Pallavicini A."/>
            <person name="Perrotta G."/>
            <person name="Poncet V."/>
            <person name="Pot D."/>
            <person name="Priyono X."/>
            <person name="Rigoreau M."/>
            <person name="Rouard M."/>
            <person name="Rozas J."/>
            <person name="Tranchant-Dubreuil C."/>
            <person name="VanBuren R."/>
            <person name="Zhang Q."/>
            <person name="Andrade A.C."/>
            <person name="Argout X."/>
            <person name="Bertrand B."/>
            <person name="de Kochko A."/>
            <person name="Graziosi G."/>
            <person name="Henry R.J."/>
            <person name="Jayarama X."/>
            <person name="Ming R."/>
            <person name="Nagai C."/>
            <person name="Rounsley S."/>
            <person name="Sankoff D."/>
            <person name="Giuliano G."/>
            <person name="Albert V.A."/>
            <person name="Wincker P."/>
            <person name="Lashermes P."/>
        </authorList>
    </citation>
    <scope>NUCLEOTIDE SEQUENCE [LARGE SCALE GENOMIC DNA]</scope>
    <source>
        <strain evidence="3">cv. DH200-94</strain>
    </source>
</reference>